<dbReference type="PANTHER" id="PTHR41930:SF1">
    <property type="entry name" value="DEPHOSPHO-COA KINASE"/>
    <property type="match status" value="1"/>
</dbReference>
<organism evidence="2 3">
    <name type="scientific">Haloferax elongans ATCC BAA-1513</name>
    <dbReference type="NCBI Taxonomy" id="1230453"/>
    <lineage>
        <taxon>Archaea</taxon>
        <taxon>Methanobacteriati</taxon>
        <taxon>Methanobacteriota</taxon>
        <taxon>Stenosarchaea group</taxon>
        <taxon>Halobacteria</taxon>
        <taxon>Halobacteriales</taxon>
        <taxon>Haloferacaceae</taxon>
        <taxon>Haloferax</taxon>
    </lineage>
</organism>
<evidence type="ECO:0000313" key="3">
    <source>
        <dbReference type="Proteomes" id="UP000011612"/>
    </source>
</evidence>
<evidence type="ECO:0000256" key="1">
    <source>
        <dbReference type="SAM" id="MobiDB-lite"/>
    </source>
</evidence>
<dbReference type="Proteomes" id="UP000011612">
    <property type="component" value="Unassembled WGS sequence"/>
</dbReference>
<protein>
    <recommendedName>
        <fullName evidence="4">Adenylate kinase</fullName>
    </recommendedName>
</protein>
<dbReference type="Pfam" id="PF13238">
    <property type="entry name" value="AAA_18"/>
    <property type="match status" value="1"/>
</dbReference>
<keyword evidence="3" id="KW-1185">Reference proteome</keyword>
<dbReference type="RefSeq" id="WP_008324969.1">
    <property type="nucleotide sequence ID" value="NZ_AOLK01000020.1"/>
</dbReference>
<dbReference type="STRING" id="1230453.C453_12741"/>
<dbReference type="Gene3D" id="3.40.50.300">
    <property type="entry name" value="P-loop containing nucleotide triphosphate hydrolases"/>
    <property type="match status" value="1"/>
</dbReference>
<gene>
    <name evidence="2" type="ORF">C453_12741</name>
</gene>
<name>M0HKU0_HALEO</name>
<dbReference type="PATRIC" id="fig|1230453.4.peg.2520"/>
<evidence type="ECO:0008006" key="4">
    <source>
        <dbReference type="Google" id="ProtNLM"/>
    </source>
</evidence>
<proteinExistence type="predicted"/>
<evidence type="ECO:0000313" key="2">
    <source>
        <dbReference type="EMBL" id="ELZ84413.1"/>
    </source>
</evidence>
<feature type="compositionally biased region" description="Basic and acidic residues" evidence="1">
    <location>
        <begin position="216"/>
        <end position="228"/>
    </location>
</feature>
<accession>M0HKU0</accession>
<sequence length="235" mass="26229">MSESRDRYEAPTKNLRKGVVVIGLPGAGKSTAGEMLADELDAIELETGDIVREGARDHFDVDSTDDLSSDALGDYSTMRRDVDGGDYVAQDIIDRLEAADAVPAKPVVVIGMRDTEAIPALELWFDSLATVWVHAPFDERLDRLQGRGRQDESDFDADDLVRRDGRESMWGTPEWAFWADAKLRNEWGVDALREQVTNLAVRLSFASGDAFHERTTRSGRMERNERTTCMEGSDD</sequence>
<dbReference type="SUPFAM" id="SSF52540">
    <property type="entry name" value="P-loop containing nucleoside triphosphate hydrolases"/>
    <property type="match status" value="1"/>
</dbReference>
<dbReference type="InterPro" id="IPR027417">
    <property type="entry name" value="P-loop_NTPase"/>
</dbReference>
<reference evidence="2 3" key="1">
    <citation type="journal article" date="2014" name="PLoS Genet.">
        <title>Phylogenetically driven sequencing of extremely halophilic archaea reveals strategies for static and dynamic osmo-response.</title>
        <authorList>
            <person name="Becker E.A."/>
            <person name="Seitzer P.M."/>
            <person name="Tritt A."/>
            <person name="Larsen D."/>
            <person name="Krusor M."/>
            <person name="Yao A.I."/>
            <person name="Wu D."/>
            <person name="Madern D."/>
            <person name="Eisen J.A."/>
            <person name="Darling A.E."/>
            <person name="Facciotti M.T."/>
        </authorList>
    </citation>
    <scope>NUCLEOTIDE SEQUENCE [LARGE SCALE GENOMIC DNA]</scope>
    <source>
        <strain evidence="2 3">ATCC BAA-1513</strain>
    </source>
</reference>
<comment type="caution">
    <text evidence="2">The sequence shown here is derived from an EMBL/GenBank/DDBJ whole genome shotgun (WGS) entry which is preliminary data.</text>
</comment>
<dbReference type="EMBL" id="AOLK01000020">
    <property type="protein sequence ID" value="ELZ84413.1"/>
    <property type="molecule type" value="Genomic_DNA"/>
</dbReference>
<dbReference type="AlphaFoldDB" id="M0HKU0"/>
<feature type="region of interest" description="Disordered" evidence="1">
    <location>
        <begin position="216"/>
        <end position="235"/>
    </location>
</feature>
<dbReference type="OrthoDB" id="8730at2157"/>
<dbReference type="PANTHER" id="PTHR41930">
    <property type="entry name" value="UPF0200 PROTEIN MJ1399"/>
    <property type="match status" value="1"/>
</dbReference>